<keyword evidence="3" id="KW-0560">Oxidoreductase</keyword>
<keyword evidence="5" id="KW-0411">Iron-sulfur</keyword>
<dbReference type="InterPro" id="IPR039650">
    <property type="entry name" value="HdrA-like"/>
</dbReference>
<dbReference type="AlphaFoldDB" id="A0A4Y1WV94"/>
<keyword evidence="4" id="KW-0408">Iron</keyword>
<sequence>MSEKHSIHCPARDIPVRAEADVLVVGGGPAGIMAAEAAAGDGLRVMLVESRGFLGGNLTIGLPVLGFLGHKGTQIIKGLPQNFIDRLRARGAASEHRPCALHMSLTIIDPEEAKRTALEIMEEKGVEVLLYVFCTDVVKEGDDVKGVIIESKAGREAILARTVIDCTGDGDVAFHAGVECRKGDAEGGMQPPTLMFCMKGVDVQRLRDAIVQHPDVYDMDTMPAEQFRTGKFITVGLRNQIEQARAKGIHIPVARTILITGLADDEIWVNMTRVNGVDSTRPESYTHGEIEGRKQVYEVERYLREFVPGFAGAHLEKIAPFMGIRESRVIVGKYVLTAEDILEDRRFDDAIAVAGYPVDIHHAKGGDCTLYWCDDCYDIPYRTLIPAHVGNLLVAGRCSSMNHEAMASTRVMSTCMALGEAAGRAARLALKAGVQPADLDVEALRAELRATGAYLRD</sequence>
<gene>
    <name evidence="6" type="ORF">A5CBH24_15120</name>
</gene>
<keyword evidence="1" id="KW-0004">4Fe-4S</keyword>
<dbReference type="InterPro" id="IPR036188">
    <property type="entry name" value="FAD/NAD-bd_sf"/>
</dbReference>
<evidence type="ECO:0008006" key="8">
    <source>
        <dbReference type="Google" id="ProtNLM"/>
    </source>
</evidence>
<dbReference type="RefSeq" id="WP_179952755.1">
    <property type="nucleotide sequence ID" value="NZ_AP019735.1"/>
</dbReference>
<dbReference type="GO" id="GO:0051539">
    <property type="term" value="F:4 iron, 4 sulfur cluster binding"/>
    <property type="evidence" value="ECO:0007669"/>
    <property type="project" value="UniProtKB-KW"/>
</dbReference>
<keyword evidence="2" id="KW-0479">Metal-binding</keyword>
<organism evidence="6 7">
    <name type="scientific">Alistipes communis</name>
    <dbReference type="NCBI Taxonomy" id="2585118"/>
    <lineage>
        <taxon>Bacteria</taxon>
        <taxon>Pseudomonadati</taxon>
        <taxon>Bacteroidota</taxon>
        <taxon>Bacteroidia</taxon>
        <taxon>Bacteroidales</taxon>
        <taxon>Rikenellaceae</taxon>
        <taxon>Alistipes</taxon>
    </lineage>
</organism>
<evidence type="ECO:0000313" key="7">
    <source>
        <dbReference type="Proteomes" id="UP000318946"/>
    </source>
</evidence>
<dbReference type="Proteomes" id="UP000318946">
    <property type="component" value="Chromosome"/>
</dbReference>
<keyword evidence="7" id="KW-1185">Reference proteome</keyword>
<dbReference type="SUPFAM" id="SSF51905">
    <property type="entry name" value="FAD/NAD(P)-binding domain"/>
    <property type="match status" value="1"/>
</dbReference>
<dbReference type="GO" id="GO:0016491">
    <property type="term" value="F:oxidoreductase activity"/>
    <property type="evidence" value="ECO:0007669"/>
    <property type="project" value="UniProtKB-KW"/>
</dbReference>
<protein>
    <recommendedName>
        <fullName evidence="8">FAD-dependent oxidoreductase</fullName>
    </recommendedName>
</protein>
<evidence type="ECO:0000256" key="2">
    <source>
        <dbReference type="ARBA" id="ARBA00022723"/>
    </source>
</evidence>
<dbReference type="EMBL" id="AP019735">
    <property type="protein sequence ID" value="BBL04199.1"/>
    <property type="molecule type" value="Genomic_DNA"/>
</dbReference>
<evidence type="ECO:0000313" key="6">
    <source>
        <dbReference type="EMBL" id="BBL04199.1"/>
    </source>
</evidence>
<dbReference type="Pfam" id="PF12831">
    <property type="entry name" value="FAD_oxidored"/>
    <property type="match status" value="1"/>
</dbReference>
<accession>A0A4Y1WV94</accession>
<evidence type="ECO:0000256" key="3">
    <source>
        <dbReference type="ARBA" id="ARBA00023002"/>
    </source>
</evidence>
<reference evidence="7" key="1">
    <citation type="submission" date="2019-06" db="EMBL/GenBank/DDBJ databases">
        <title>Alistipes onderdonkii subsp. vulgaris subsp. nov., Alistipes dispar sp. nov. and Alistipes communis sp. nov., isolated from human faeces, and creation of Alistipes onderdonkii subsp. onderdonkii subsp. nov.</title>
        <authorList>
            <person name="Sakamoto M."/>
            <person name="Ikeyama N."/>
            <person name="Ogata Y."/>
            <person name="Suda W."/>
            <person name="Iino T."/>
            <person name="Hattori M."/>
            <person name="Ohkuma M."/>
        </authorList>
    </citation>
    <scope>NUCLEOTIDE SEQUENCE [LARGE SCALE GENOMIC DNA]</scope>
    <source>
        <strain evidence="7">5CBH24</strain>
    </source>
</reference>
<evidence type="ECO:0000256" key="4">
    <source>
        <dbReference type="ARBA" id="ARBA00023004"/>
    </source>
</evidence>
<evidence type="ECO:0000256" key="5">
    <source>
        <dbReference type="ARBA" id="ARBA00023014"/>
    </source>
</evidence>
<dbReference type="PANTHER" id="PTHR43498">
    <property type="entry name" value="FERREDOXIN:COB-COM HETERODISULFIDE REDUCTASE SUBUNIT A"/>
    <property type="match status" value="1"/>
</dbReference>
<dbReference type="PANTHER" id="PTHR43498:SF1">
    <property type="entry name" value="COB--COM HETERODISULFIDE REDUCTASE IRON-SULFUR SUBUNIT A"/>
    <property type="match status" value="1"/>
</dbReference>
<evidence type="ECO:0000256" key="1">
    <source>
        <dbReference type="ARBA" id="ARBA00022485"/>
    </source>
</evidence>
<name>A0A4Y1WV94_9BACT</name>
<dbReference type="KEGG" id="acou:A5CBH24_15120"/>
<dbReference type="GeneID" id="78342235"/>
<proteinExistence type="predicted"/>
<dbReference type="Gene3D" id="3.50.50.60">
    <property type="entry name" value="FAD/NAD(P)-binding domain"/>
    <property type="match status" value="1"/>
</dbReference>
<dbReference type="GO" id="GO:0046872">
    <property type="term" value="F:metal ion binding"/>
    <property type="evidence" value="ECO:0007669"/>
    <property type="project" value="UniProtKB-KW"/>
</dbReference>